<dbReference type="Pfam" id="PF03009">
    <property type="entry name" value="GDPD"/>
    <property type="match status" value="1"/>
</dbReference>
<protein>
    <submittedName>
        <fullName evidence="2">Glycerophosphoryl diester phosphodiesterase family protein</fullName>
    </submittedName>
</protein>
<dbReference type="GO" id="GO:0008081">
    <property type="term" value="F:phosphoric diester hydrolase activity"/>
    <property type="evidence" value="ECO:0007669"/>
    <property type="project" value="InterPro"/>
</dbReference>
<dbReference type="OrthoDB" id="384721at2"/>
<evidence type="ECO:0000313" key="2">
    <source>
        <dbReference type="EMBL" id="SFE78864.1"/>
    </source>
</evidence>
<keyword evidence="3" id="KW-1185">Reference proteome</keyword>
<dbReference type="Gene3D" id="3.20.20.190">
    <property type="entry name" value="Phosphatidylinositol (PI) phosphodiesterase"/>
    <property type="match status" value="1"/>
</dbReference>
<dbReference type="InterPro" id="IPR030395">
    <property type="entry name" value="GP_PDE_dom"/>
</dbReference>
<dbReference type="RefSeq" id="WP_143071059.1">
    <property type="nucleotide sequence ID" value="NZ_FONQ01000004.1"/>
</dbReference>
<dbReference type="GO" id="GO:0006629">
    <property type="term" value="P:lipid metabolic process"/>
    <property type="evidence" value="ECO:0007669"/>
    <property type="project" value="InterPro"/>
</dbReference>
<dbReference type="EMBL" id="FONQ01000004">
    <property type="protein sequence ID" value="SFE78864.1"/>
    <property type="molecule type" value="Genomic_DNA"/>
</dbReference>
<organism evidence="2 3">
    <name type="scientific">Flavobacterium xueshanense</name>
    <dbReference type="NCBI Taxonomy" id="935223"/>
    <lineage>
        <taxon>Bacteria</taxon>
        <taxon>Pseudomonadati</taxon>
        <taxon>Bacteroidota</taxon>
        <taxon>Flavobacteriia</taxon>
        <taxon>Flavobacteriales</taxon>
        <taxon>Flavobacteriaceae</taxon>
        <taxon>Flavobacterium</taxon>
    </lineage>
</organism>
<evidence type="ECO:0000313" key="3">
    <source>
        <dbReference type="Proteomes" id="UP000198596"/>
    </source>
</evidence>
<proteinExistence type="predicted"/>
<dbReference type="STRING" id="935223.SAMN04488131_10441"/>
<sequence>MKANNYKIYPWTVNEALDIKNLQGLKVSGIITDYPERVMR</sequence>
<dbReference type="SUPFAM" id="SSF51695">
    <property type="entry name" value="PLC-like phosphodiesterases"/>
    <property type="match status" value="1"/>
</dbReference>
<reference evidence="3" key="1">
    <citation type="submission" date="2016-10" db="EMBL/GenBank/DDBJ databases">
        <authorList>
            <person name="Varghese N."/>
            <person name="Submissions S."/>
        </authorList>
    </citation>
    <scope>NUCLEOTIDE SEQUENCE [LARGE SCALE GENOMIC DNA]</scope>
    <source>
        <strain evidence="3">CGMCC 1.9227</strain>
    </source>
</reference>
<dbReference type="InterPro" id="IPR017946">
    <property type="entry name" value="PLC-like_Pdiesterase_TIM-brl"/>
</dbReference>
<accession>A0A1I2DED1</accession>
<gene>
    <name evidence="2" type="ORF">SAMN04488131_10441</name>
</gene>
<feature type="domain" description="GP-PDE" evidence="1">
    <location>
        <begin position="1"/>
        <end position="40"/>
    </location>
</feature>
<dbReference type="Proteomes" id="UP000198596">
    <property type="component" value="Unassembled WGS sequence"/>
</dbReference>
<name>A0A1I2DED1_9FLAO</name>
<evidence type="ECO:0000259" key="1">
    <source>
        <dbReference type="PROSITE" id="PS51704"/>
    </source>
</evidence>
<dbReference type="PROSITE" id="PS51704">
    <property type="entry name" value="GP_PDE"/>
    <property type="match status" value="1"/>
</dbReference>
<dbReference type="AlphaFoldDB" id="A0A1I2DED1"/>